<dbReference type="AlphaFoldDB" id="A0A2T0V0E9"/>
<feature type="coiled-coil region" evidence="1">
    <location>
        <begin position="3"/>
        <end position="34"/>
    </location>
</feature>
<evidence type="ECO:0000256" key="2">
    <source>
        <dbReference type="SAM" id="Phobius"/>
    </source>
</evidence>
<keyword evidence="2" id="KW-0472">Membrane</keyword>
<comment type="caution">
    <text evidence="3">The sequence shown here is derived from an EMBL/GenBank/DDBJ whole genome shotgun (WGS) entry which is preliminary data.</text>
</comment>
<keyword evidence="1" id="KW-0175">Coiled coil</keyword>
<dbReference type="Proteomes" id="UP000237822">
    <property type="component" value="Unassembled WGS sequence"/>
</dbReference>
<feature type="transmembrane region" description="Helical" evidence="2">
    <location>
        <begin position="146"/>
        <end position="172"/>
    </location>
</feature>
<keyword evidence="4" id="KW-1185">Reference proteome</keyword>
<organism evidence="3 4">
    <name type="scientific">Knoellia remsis</name>
    <dbReference type="NCBI Taxonomy" id="407159"/>
    <lineage>
        <taxon>Bacteria</taxon>
        <taxon>Bacillati</taxon>
        <taxon>Actinomycetota</taxon>
        <taxon>Actinomycetes</taxon>
        <taxon>Micrococcales</taxon>
        <taxon>Intrasporangiaceae</taxon>
        <taxon>Knoellia</taxon>
    </lineage>
</organism>
<accession>A0A2T0V0E9</accession>
<protein>
    <submittedName>
        <fullName evidence="3">Uncharacterized protein</fullName>
    </submittedName>
</protein>
<sequence length="238" mass="25626">MTAQELIEKLREKYRELQEKMDECLRKFNEAVRKIARWFGWAAEKAVELWNTYVVPLWQKFTDWFSKHWNVFGAPWLMYSNATSWRQDVGGVVTPWAGTVSQETSDIDAFWKGVASDRYVSRAKDQVNALRAVGPIAEKIAGALDAVALAIIVWWGSIVTAVIACIGGALVAAASTATGPGAVVGIPLGVKVAIAGMIGALLVGTGILLGTCAVQKGNLNGALTDLSAFPGGKWPTFA</sequence>
<keyword evidence="2" id="KW-0812">Transmembrane</keyword>
<name>A0A2T0V0E9_9MICO</name>
<feature type="transmembrane region" description="Helical" evidence="2">
    <location>
        <begin position="192"/>
        <end position="214"/>
    </location>
</feature>
<evidence type="ECO:0000313" key="4">
    <source>
        <dbReference type="Proteomes" id="UP000237822"/>
    </source>
</evidence>
<dbReference type="EMBL" id="PVTI01000001">
    <property type="protein sequence ID" value="PRY63624.1"/>
    <property type="molecule type" value="Genomic_DNA"/>
</dbReference>
<reference evidence="3 4" key="1">
    <citation type="submission" date="2018-03" db="EMBL/GenBank/DDBJ databases">
        <title>Genomic Encyclopedia of Archaeal and Bacterial Type Strains, Phase II (KMG-II): from individual species to whole genera.</title>
        <authorList>
            <person name="Goeker M."/>
        </authorList>
    </citation>
    <scope>NUCLEOTIDE SEQUENCE [LARGE SCALE GENOMIC DNA]</scope>
    <source>
        <strain evidence="3 4">ATCC BAA-1496</strain>
    </source>
</reference>
<evidence type="ECO:0000256" key="1">
    <source>
        <dbReference type="SAM" id="Coils"/>
    </source>
</evidence>
<proteinExistence type="predicted"/>
<evidence type="ECO:0000313" key="3">
    <source>
        <dbReference type="EMBL" id="PRY63624.1"/>
    </source>
</evidence>
<dbReference type="RefSeq" id="WP_106295934.1">
    <property type="nucleotide sequence ID" value="NZ_PVTI01000001.1"/>
</dbReference>
<keyword evidence="2" id="KW-1133">Transmembrane helix</keyword>
<dbReference type="OrthoDB" id="4863243at2"/>
<gene>
    <name evidence="3" type="ORF">BCF74_10122</name>
</gene>